<evidence type="ECO:0000313" key="4">
    <source>
        <dbReference type="Proteomes" id="UP000050398"/>
    </source>
</evidence>
<dbReference type="PROSITE" id="PS50801">
    <property type="entry name" value="STAS"/>
    <property type="match status" value="1"/>
</dbReference>
<dbReference type="Pfam" id="PF01740">
    <property type="entry name" value="STAS"/>
    <property type="match status" value="1"/>
</dbReference>
<dbReference type="InterPro" id="IPR051932">
    <property type="entry name" value="Bact_StressResp_Reg"/>
</dbReference>
<dbReference type="PATRIC" id="fig|218284.4.peg.2874"/>
<dbReference type="EMBL" id="LIXZ01000004">
    <property type="protein sequence ID" value="KPL60328.1"/>
    <property type="molecule type" value="Genomic_DNA"/>
</dbReference>
<organism evidence="3 4">
    <name type="scientific">Rossellomorea vietnamensis</name>
    <dbReference type="NCBI Taxonomy" id="218284"/>
    <lineage>
        <taxon>Bacteria</taxon>
        <taxon>Bacillati</taxon>
        <taxon>Bacillota</taxon>
        <taxon>Bacilli</taxon>
        <taxon>Bacillales</taxon>
        <taxon>Bacillaceae</taxon>
        <taxon>Rossellomorea</taxon>
    </lineage>
</organism>
<dbReference type="AlphaFoldDB" id="A0A0P6W489"/>
<keyword evidence="1" id="KW-0597">Phosphoprotein</keyword>
<comment type="caution">
    <text evidence="3">The sequence shown here is derived from an EMBL/GenBank/DDBJ whole genome shotgun (WGS) entry which is preliminary data.</text>
</comment>
<dbReference type="CDD" id="cd07041">
    <property type="entry name" value="STAS_RsbR_RsbS_like"/>
    <property type="match status" value="1"/>
</dbReference>
<feature type="domain" description="STAS" evidence="2">
    <location>
        <begin position="177"/>
        <end position="276"/>
    </location>
</feature>
<reference evidence="3 4" key="1">
    <citation type="submission" date="2015-08" db="EMBL/GenBank/DDBJ databases">
        <title>Draft Genome Sequence of Bacillus vietnamensis UCD-SED5.</title>
        <authorList>
            <person name="Lee R.D."/>
            <person name="Jospin G."/>
            <person name="Lang J.M."/>
            <person name="Coil D.A."/>
            <person name="Eisen J.A."/>
        </authorList>
    </citation>
    <scope>NUCLEOTIDE SEQUENCE [LARGE SCALE GENOMIC DNA]</scope>
    <source>
        <strain evidence="3 4">UCD-SED5</strain>
    </source>
</reference>
<dbReference type="InterPro" id="IPR036513">
    <property type="entry name" value="STAS_dom_sf"/>
</dbReference>
<evidence type="ECO:0000313" key="3">
    <source>
        <dbReference type="EMBL" id="KPL60328.1"/>
    </source>
</evidence>
<evidence type="ECO:0000256" key="1">
    <source>
        <dbReference type="ARBA" id="ARBA00022553"/>
    </source>
</evidence>
<sequence>MKVAEKFYEFINARTWQLTEDWYASLDKSDSSGVYASTDPQVIQTLKRQNHEFHERFCVLFKDVGQDALCNFERWIEEIAKDDEHLSTPTHYIIREFFRTQDQYLGILQEFVRQHGDEFPSGRIDDFREMIIKTFSIVISKFAEGNYEYSQRRLKAQQEMIRELSSPVILLNKKTGVLPLIGDIDTGRARYILEHTLAECVNKNVEHLFIDLSGVIMVDTMVAHQLFQIIDSLNLIGVKSTISGIRPEIAQTAIQLGISFEDISVTSTLERALNEQK</sequence>
<dbReference type="InterPro" id="IPR002645">
    <property type="entry name" value="STAS_dom"/>
</dbReference>
<gene>
    <name evidence="3" type="ORF">AM506_06875</name>
</gene>
<evidence type="ECO:0000259" key="2">
    <source>
        <dbReference type="PROSITE" id="PS50801"/>
    </source>
</evidence>
<dbReference type="PANTHER" id="PTHR33745">
    <property type="entry name" value="RSBT ANTAGONIST PROTEIN RSBS-RELATED"/>
    <property type="match status" value="1"/>
</dbReference>
<protein>
    <submittedName>
        <fullName evidence="3">RsbT co-antagonist protein RsbRB</fullName>
    </submittedName>
</protein>
<dbReference type="SUPFAM" id="SSF52091">
    <property type="entry name" value="SpoIIaa-like"/>
    <property type="match status" value="1"/>
</dbReference>
<accession>A0A0P6W489</accession>
<proteinExistence type="predicted"/>
<name>A0A0P6W489_9BACI</name>
<dbReference type="OrthoDB" id="9800154at2"/>
<dbReference type="RefSeq" id="WP_060671750.1">
    <property type="nucleotide sequence ID" value="NZ_JBCNGU010000022.1"/>
</dbReference>
<dbReference type="PANTHER" id="PTHR33745:SF3">
    <property type="entry name" value="RSBT CO-ANTAGONIST PROTEIN RSBRC"/>
    <property type="match status" value="1"/>
</dbReference>
<dbReference type="Proteomes" id="UP000050398">
    <property type="component" value="Unassembled WGS sequence"/>
</dbReference>
<dbReference type="Gene3D" id="3.30.750.24">
    <property type="entry name" value="STAS domain"/>
    <property type="match status" value="1"/>
</dbReference>